<comment type="caution">
    <text evidence="2">The sequence shown here is derived from an EMBL/GenBank/DDBJ whole genome shotgun (WGS) entry which is preliminary data.</text>
</comment>
<sequence>MESVGICADVNPSEIATSLNQTLDLIDVRCYPDLERNSTVPRSTNSSFDDASLPMCPLRPLKMMVHDTTNNLRNKICFRYAKTNLTNTEDEYSEIQSDHVTTGANTEHLLSSLVYCMIDQYHKVNHRVQRITREAFVTLHSWTKYIFDILSSSVDELLVFRREFISFVYQVFFGMLSYFEQIPIENSMDYQWNMTCTITTKNNRLKDALSDLQMTSFLFVLTCDIIFRIMIFLYLRRLSNRNHFQPWIRQDTVTDIADPSEHLPALYDNAYGGIHEDRAGYLELCSYCHGICSFDTLHLKKTSVIRSGRVSSFSRLPPVLCHSSFFTDTPDVICGLNNRKRSAHNRPDEITSSTTASNHESTIGDTSTRYCVPYRNEARPPILPLVTDTTSRLSLSSSGSTSSLLSLSIISQEDYTAPSVDDVMAFDSLYSETEANEDPFEDDSYHLELLFPSSDDSLYSTIQENDIPRNNGAYAIDLPLEFDNFCSLSPPSSDSSSSLVSPSDSSSLLTQEDYVDPFADDIFASDRSNTQSQADESSPFDFEASWTQKPMKMKCPITDEFTQMYDIPQRHEPRRLDLPFGFENISTISSLSSSSYHLSLASSSSNSSISSEDDVIDDVNNDDILMSSGGSTYQPTEYSSFEYSLGLTTDEDEDPFDDDSYHLELLFPSCDDSLDSAVIQANDVPNRNRACTLELPLATDYIIRPHRHNHIVETANRSNDLRTEITEQLTGTEVFQPVSCTRSYCFHTAMVALTLQ</sequence>
<protein>
    <submittedName>
        <fullName evidence="2">Uncharacterized protein</fullName>
    </submittedName>
</protein>
<accession>A0A2G8LIW7</accession>
<dbReference type="EMBL" id="MRZV01000064">
    <property type="protein sequence ID" value="PIK60194.1"/>
    <property type="molecule type" value="Genomic_DNA"/>
</dbReference>
<feature type="compositionally biased region" description="Polar residues" evidence="1">
    <location>
        <begin position="350"/>
        <end position="365"/>
    </location>
</feature>
<gene>
    <name evidence="2" type="ORF">BSL78_02916</name>
</gene>
<feature type="region of interest" description="Disordered" evidence="1">
    <location>
        <begin position="342"/>
        <end position="365"/>
    </location>
</feature>
<dbReference type="AlphaFoldDB" id="A0A2G8LIW7"/>
<evidence type="ECO:0000256" key="1">
    <source>
        <dbReference type="SAM" id="MobiDB-lite"/>
    </source>
</evidence>
<evidence type="ECO:0000313" key="3">
    <source>
        <dbReference type="Proteomes" id="UP000230750"/>
    </source>
</evidence>
<keyword evidence="3" id="KW-1185">Reference proteome</keyword>
<evidence type="ECO:0000313" key="2">
    <source>
        <dbReference type="EMBL" id="PIK60194.1"/>
    </source>
</evidence>
<dbReference type="Proteomes" id="UP000230750">
    <property type="component" value="Unassembled WGS sequence"/>
</dbReference>
<name>A0A2G8LIW7_STIJA</name>
<organism evidence="2 3">
    <name type="scientific">Stichopus japonicus</name>
    <name type="common">Sea cucumber</name>
    <dbReference type="NCBI Taxonomy" id="307972"/>
    <lineage>
        <taxon>Eukaryota</taxon>
        <taxon>Metazoa</taxon>
        <taxon>Echinodermata</taxon>
        <taxon>Eleutherozoa</taxon>
        <taxon>Echinozoa</taxon>
        <taxon>Holothuroidea</taxon>
        <taxon>Aspidochirotacea</taxon>
        <taxon>Aspidochirotida</taxon>
        <taxon>Stichopodidae</taxon>
        <taxon>Apostichopus</taxon>
    </lineage>
</organism>
<reference evidence="2 3" key="1">
    <citation type="journal article" date="2017" name="PLoS Biol.">
        <title>The sea cucumber genome provides insights into morphological evolution and visceral regeneration.</title>
        <authorList>
            <person name="Zhang X."/>
            <person name="Sun L."/>
            <person name="Yuan J."/>
            <person name="Sun Y."/>
            <person name="Gao Y."/>
            <person name="Zhang L."/>
            <person name="Li S."/>
            <person name="Dai H."/>
            <person name="Hamel J.F."/>
            <person name="Liu C."/>
            <person name="Yu Y."/>
            <person name="Liu S."/>
            <person name="Lin W."/>
            <person name="Guo K."/>
            <person name="Jin S."/>
            <person name="Xu P."/>
            <person name="Storey K.B."/>
            <person name="Huan P."/>
            <person name="Zhang T."/>
            <person name="Zhou Y."/>
            <person name="Zhang J."/>
            <person name="Lin C."/>
            <person name="Li X."/>
            <person name="Xing L."/>
            <person name="Huo D."/>
            <person name="Sun M."/>
            <person name="Wang L."/>
            <person name="Mercier A."/>
            <person name="Li F."/>
            <person name="Yang H."/>
            <person name="Xiang J."/>
        </authorList>
    </citation>
    <scope>NUCLEOTIDE SEQUENCE [LARGE SCALE GENOMIC DNA]</scope>
    <source>
        <strain evidence="2">Shaxun</strain>
        <tissue evidence="2">Muscle</tissue>
    </source>
</reference>
<proteinExistence type="predicted"/>